<dbReference type="Proteomes" id="UP000274358">
    <property type="component" value="Unassembled WGS sequence"/>
</dbReference>
<dbReference type="PROSITE" id="PS51257">
    <property type="entry name" value="PROKAR_LIPOPROTEIN"/>
    <property type="match status" value="1"/>
</dbReference>
<dbReference type="OrthoDB" id="7347781at2"/>
<accession>A0A432M839</accession>
<comment type="caution">
    <text evidence="2">The sequence shown here is derived from an EMBL/GenBank/DDBJ whole genome shotgun (WGS) entry which is preliminary data.</text>
</comment>
<dbReference type="RefSeq" id="WP_126684116.1">
    <property type="nucleotide sequence ID" value="NZ_RYYV01000004.1"/>
</dbReference>
<gene>
    <name evidence="2" type="ORF">EKH80_07580</name>
</gene>
<feature type="signal peptide" evidence="1">
    <location>
        <begin position="1"/>
        <end position="21"/>
    </location>
</feature>
<feature type="chain" id="PRO_5019571252" evidence="1">
    <location>
        <begin position="22"/>
        <end position="187"/>
    </location>
</feature>
<evidence type="ECO:0000256" key="1">
    <source>
        <dbReference type="SAM" id="SignalP"/>
    </source>
</evidence>
<reference evidence="2 3" key="1">
    <citation type="submission" date="2018-12" db="EMBL/GenBank/DDBJ databases">
        <title>Dyella dinghuensis sp. nov. DHOA06 and Dyella choica sp. nov. 4M-K27, isolated from forest soil.</title>
        <authorList>
            <person name="Qiu L.-H."/>
            <person name="Gao Z.-H."/>
        </authorList>
    </citation>
    <scope>NUCLEOTIDE SEQUENCE [LARGE SCALE GENOMIC DNA]</scope>
    <source>
        <strain evidence="2 3">4M-K27</strain>
    </source>
</reference>
<dbReference type="AlphaFoldDB" id="A0A432M839"/>
<name>A0A432M839_9GAMM</name>
<dbReference type="EMBL" id="RYYV01000004">
    <property type="protein sequence ID" value="RUL77722.1"/>
    <property type="molecule type" value="Genomic_DNA"/>
</dbReference>
<keyword evidence="3" id="KW-1185">Reference proteome</keyword>
<sequence>MRRRFSLVFLATVLAAVFAQACAQAAAPRRMTAIGHLSCGGASLTAETVYLDVPDQDLQPLSQRIALKRLGQNVSTVLHHDGRPLRQPFLKNTPVLDAAVSSWTCLTADDGKAYVYVFYVCTESDLRPDCAGTSREWGRLFDPQGKEMTADLPHAGPRTSALMKRLGLGRYENEPMPLRGIDDAANP</sequence>
<protein>
    <submittedName>
        <fullName evidence="2">Uncharacterized protein</fullName>
    </submittedName>
</protein>
<evidence type="ECO:0000313" key="2">
    <source>
        <dbReference type="EMBL" id="RUL77722.1"/>
    </source>
</evidence>
<proteinExistence type="predicted"/>
<evidence type="ECO:0000313" key="3">
    <source>
        <dbReference type="Proteomes" id="UP000274358"/>
    </source>
</evidence>
<keyword evidence="1" id="KW-0732">Signal</keyword>
<organism evidence="2 3">
    <name type="scientific">Dyella choica</name>
    <dbReference type="NCBI Taxonomy" id="1927959"/>
    <lineage>
        <taxon>Bacteria</taxon>
        <taxon>Pseudomonadati</taxon>
        <taxon>Pseudomonadota</taxon>
        <taxon>Gammaproteobacteria</taxon>
        <taxon>Lysobacterales</taxon>
        <taxon>Rhodanobacteraceae</taxon>
        <taxon>Dyella</taxon>
    </lineage>
</organism>